<dbReference type="EMBL" id="JARKIE010000073">
    <property type="protein sequence ID" value="KAJ7689337.1"/>
    <property type="molecule type" value="Genomic_DNA"/>
</dbReference>
<evidence type="ECO:0000313" key="2">
    <source>
        <dbReference type="EMBL" id="KAJ7689337.1"/>
    </source>
</evidence>
<feature type="region of interest" description="Disordered" evidence="1">
    <location>
        <begin position="86"/>
        <end position="107"/>
    </location>
</feature>
<accession>A0AAD7DDX6</accession>
<comment type="caution">
    <text evidence="2">The sequence shown here is derived from an EMBL/GenBank/DDBJ whole genome shotgun (WGS) entry which is preliminary data.</text>
</comment>
<protein>
    <recommendedName>
        <fullName evidence="4">F-box domain-containing protein</fullName>
    </recommendedName>
</protein>
<gene>
    <name evidence="2" type="ORF">B0H17DRAFT_1135143</name>
</gene>
<dbReference type="Gene3D" id="3.80.10.10">
    <property type="entry name" value="Ribonuclease Inhibitor"/>
    <property type="match status" value="1"/>
</dbReference>
<dbReference type="SUPFAM" id="SSF52047">
    <property type="entry name" value="RNI-like"/>
    <property type="match status" value="1"/>
</dbReference>
<proteinExistence type="predicted"/>
<reference evidence="2" key="1">
    <citation type="submission" date="2023-03" db="EMBL/GenBank/DDBJ databases">
        <title>Massive genome expansion in bonnet fungi (Mycena s.s.) driven by repeated elements and novel gene families across ecological guilds.</title>
        <authorList>
            <consortium name="Lawrence Berkeley National Laboratory"/>
            <person name="Harder C.B."/>
            <person name="Miyauchi S."/>
            <person name="Viragh M."/>
            <person name="Kuo A."/>
            <person name="Thoen E."/>
            <person name="Andreopoulos B."/>
            <person name="Lu D."/>
            <person name="Skrede I."/>
            <person name="Drula E."/>
            <person name="Henrissat B."/>
            <person name="Morin E."/>
            <person name="Kohler A."/>
            <person name="Barry K."/>
            <person name="LaButti K."/>
            <person name="Morin E."/>
            <person name="Salamov A."/>
            <person name="Lipzen A."/>
            <person name="Mereny Z."/>
            <person name="Hegedus B."/>
            <person name="Baldrian P."/>
            <person name="Stursova M."/>
            <person name="Weitz H."/>
            <person name="Taylor A."/>
            <person name="Grigoriev I.V."/>
            <person name="Nagy L.G."/>
            <person name="Martin F."/>
            <person name="Kauserud H."/>
        </authorList>
    </citation>
    <scope>NUCLEOTIDE SEQUENCE</scope>
    <source>
        <strain evidence="2">CBHHK067</strain>
    </source>
</reference>
<feature type="region of interest" description="Disordered" evidence="1">
    <location>
        <begin position="1"/>
        <end position="40"/>
    </location>
</feature>
<name>A0AAD7DDX6_MYCRO</name>
<feature type="compositionally biased region" description="Polar residues" evidence="1">
    <location>
        <begin position="86"/>
        <end position="99"/>
    </location>
</feature>
<feature type="compositionally biased region" description="Basic and acidic residues" evidence="1">
    <location>
        <begin position="29"/>
        <end position="40"/>
    </location>
</feature>
<evidence type="ECO:0000313" key="3">
    <source>
        <dbReference type="Proteomes" id="UP001221757"/>
    </source>
</evidence>
<keyword evidence="3" id="KW-1185">Reference proteome</keyword>
<dbReference type="Proteomes" id="UP001221757">
    <property type="component" value="Unassembled WGS sequence"/>
</dbReference>
<dbReference type="AlphaFoldDB" id="A0AAD7DDX6"/>
<dbReference type="InterPro" id="IPR032675">
    <property type="entry name" value="LRR_dom_sf"/>
</dbReference>
<evidence type="ECO:0008006" key="4">
    <source>
        <dbReference type="Google" id="ProtNLM"/>
    </source>
</evidence>
<evidence type="ECO:0000256" key="1">
    <source>
        <dbReference type="SAM" id="MobiDB-lite"/>
    </source>
</evidence>
<organism evidence="2 3">
    <name type="scientific">Mycena rosella</name>
    <name type="common">Pink bonnet</name>
    <name type="synonym">Agaricus rosellus</name>
    <dbReference type="NCBI Taxonomy" id="1033263"/>
    <lineage>
        <taxon>Eukaryota</taxon>
        <taxon>Fungi</taxon>
        <taxon>Dikarya</taxon>
        <taxon>Basidiomycota</taxon>
        <taxon>Agaricomycotina</taxon>
        <taxon>Agaricomycetes</taxon>
        <taxon>Agaricomycetidae</taxon>
        <taxon>Agaricales</taxon>
        <taxon>Marasmiineae</taxon>
        <taxon>Mycenaceae</taxon>
        <taxon>Mycena</taxon>
    </lineage>
</organism>
<sequence length="597" mass="66001">MRLGGPNTVWEAGAHSPPQIRETAPATAHEIEGKQPGGEDRIQVGKIYRVDTIHKAGCDRGMKLGDGSKREEVHHLNLNNTQLVHPTSTAVPHQPSPTSAGPRHYTHSDMEQVNGRELTVRERIRHNILPSETERTAILDSVIAAESRLSEIRAAAPGSIGELEEETQLRQYISDCSSLFAPIRSLSHDILERIFLDPQIHGIVHIDQLVASSVLDECNTHILASVSHYWRCVALATPRLWSSFFIRGYRGPQVLRLLQLFFERSKNAPLSIVLQLGKGLPNGEVVGELVKHAERWSTFTVNPTGSDESRMSFLLAPLAIIGTSPLPPTTTAPIMDQFKEAPKLHTIPLLPDQMPVLPFRQIRRVEFVANSPLYGDTLLVMFPNADHLSFSLEFASAADPQSHMVPKLHHKAKKISIFGGRATRKKNNMMNILRSLITPNLLELHVIECGFWDAPDVLSFLTRSACPLQTLVLRNTRIRAGELLALLRAAPSIQDLTLTDVLPNSITDLVITALTPGSDVVLPALARIELAGTYLFSMDALLRMLEGRTPSLAGVYLTLPGREVGPADRARFTAFQASIKSLTLRCLDEVRQPVWIP</sequence>